<evidence type="ECO:0000313" key="3">
    <source>
        <dbReference type="Proteomes" id="UP000067243"/>
    </source>
</evidence>
<reference evidence="2 3" key="1">
    <citation type="journal article" date="2015" name="Genome Announc.">
        <title>Complete Genome Sequence of Spiroplasma turonicum Strain Tab4cT, a Parasite of a Horse Fly, Haematopota sp. (Diptera: Tabanidae).</title>
        <authorList>
            <person name="Davis R.E."/>
            <person name="Shao J."/>
            <person name="Zhao Y."/>
            <person name="Gasparich G.E."/>
            <person name="Gaynor B.J."/>
            <person name="Donofrio N."/>
        </authorList>
    </citation>
    <scope>NUCLEOTIDE SEQUENCE [LARGE SCALE GENOMIC DNA]</scope>
    <source>
        <strain evidence="2 3">Tab4c</strain>
    </source>
</reference>
<dbReference type="Gene3D" id="3.40.50.360">
    <property type="match status" value="1"/>
</dbReference>
<dbReference type="InterPro" id="IPR008254">
    <property type="entry name" value="Flavodoxin/NO_synth"/>
</dbReference>
<dbReference type="GO" id="GO:0010181">
    <property type="term" value="F:FMN binding"/>
    <property type="evidence" value="ECO:0007669"/>
    <property type="project" value="InterPro"/>
</dbReference>
<dbReference type="OrthoDB" id="9806505at2"/>
<sequence>MKKLLKLFSVIFSSNIFLINTISCSNKSEQEYNLTDNTRKDTIVIYFSWSNNTKSIANYISSKLNLDKFELKRKKDYPKNYNELSLEAKNEAINNLRPELKETPDFIKNYKYIFLGFPIWWHLAPMIIGSFLNYYNLDNIHILPFMTSSGYLEEHRQRAIQYLNDNSTKGTIIEKEIFSTNLVNVENWIKDIYVPLTVSS</sequence>
<gene>
    <name evidence="2" type="ORF">STURON_00663</name>
</gene>
<evidence type="ECO:0000313" key="2">
    <source>
        <dbReference type="EMBL" id="AKU79909.1"/>
    </source>
</evidence>
<dbReference type="Pfam" id="PF12682">
    <property type="entry name" value="Flavodoxin_4"/>
    <property type="match status" value="1"/>
</dbReference>
<dbReference type="SUPFAM" id="SSF52218">
    <property type="entry name" value="Flavoproteins"/>
    <property type="match status" value="1"/>
</dbReference>
<dbReference type="PATRIC" id="fig|216946.3.peg.685"/>
<accession>A0A0K1P6R2</accession>
<proteinExistence type="predicted"/>
<dbReference type="STRING" id="216946.STURO_v1c06620"/>
<dbReference type="AlphaFoldDB" id="A0A0K1P6R2"/>
<dbReference type="PANTHER" id="PTHR39201:SF1">
    <property type="entry name" value="FLAVODOXIN-LIKE DOMAIN-CONTAINING PROTEIN"/>
    <property type="match status" value="1"/>
</dbReference>
<dbReference type="InterPro" id="IPR029039">
    <property type="entry name" value="Flavoprotein-like_sf"/>
</dbReference>
<name>A0A0K1P6R2_9MOLU</name>
<dbReference type="KEGG" id="stur:STURON_00663"/>
<dbReference type="EMBL" id="CP012328">
    <property type="protein sequence ID" value="AKU79909.1"/>
    <property type="molecule type" value="Genomic_DNA"/>
</dbReference>
<dbReference type="RefSeq" id="WP_075048492.1">
    <property type="nucleotide sequence ID" value="NZ_CP012328.1"/>
</dbReference>
<dbReference type="Proteomes" id="UP000067243">
    <property type="component" value="Chromosome"/>
</dbReference>
<evidence type="ECO:0000259" key="1">
    <source>
        <dbReference type="Pfam" id="PF12682"/>
    </source>
</evidence>
<dbReference type="PANTHER" id="PTHR39201">
    <property type="entry name" value="EXPORTED PROTEIN-RELATED"/>
    <property type="match status" value="1"/>
</dbReference>
<feature type="domain" description="Flavodoxin-like" evidence="1">
    <location>
        <begin position="43"/>
        <end position="190"/>
    </location>
</feature>
<keyword evidence="3" id="KW-1185">Reference proteome</keyword>
<protein>
    <recommendedName>
        <fullName evidence="1">Flavodoxin-like domain-containing protein</fullName>
    </recommendedName>
</protein>
<organism evidence="2 3">
    <name type="scientific">Spiroplasma turonicum</name>
    <dbReference type="NCBI Taxonomy" id="216946"/>
    <lineage>
        <taxon>Bacteria</taxon>
        <taxon>Bacillati</taxon>
        <taxon>Mycoplasmatota</taxon>
        <taxon>Mollicutes</taxon>
        <taxon>Entomoplasmatales</taxon>
        <taxon>Spiroplasmataceae</taxon>
        <taxon>Spiroplasma</taxon>
    </lineage>
</organism>